<feature type="domain" description="Type II secretion system protein GspF" evidence="9">
    <location>
        <begin position="270"/>
        <end position="392"/>
    </location>
</feature>
<comment type="subcellular location">
    <subcellularLocation>
        <location evidence="1">Cell inner membrane</location>
        <topology evidence="1">Multi-pass membrane protein</topology>
    </subcellularLocation>
</comment>
<dbReference type="EMBL" id="JACXWD010000031">
    <property type="protein sequence ID" value="MBD3868439.1"/>
    <property type="molecule type" value="Genomic_DNA"/>
</dbReference>
<proteinExistence type="inferred from homology"/>
<dbReference type="Gene3D" id="1.20.81.30">
    <property type="entry name" value="Type II secretion system (T2SS), domain F"/>
    <property type="match status" value="2"/>
</dbReference>
<feature type="transmembrane region" description="Helical" evidence="8">
    <location>
        <begin position="168"/>
        <end position="189"/>
    </location>
</feature>
<dbReference type="Proteomes" id="UP000648239">
    <property type="component" value="Unassembled WGS sequence"/>
</dbReference>
<dbReference type="AlphaFoldDB" id="A0A8J6Y5C2"/>
<evidence type="ECO:0000256" key="6">
    <source>
        <dbReference type="ARBA" id="ARBA00022989"/>
    </source>
</evidence>
<dbReference type="InterPro" id="IPR042094">
    <property type="entry name" value="T2SS_GspF_sf"/>
</dbReference>
<accession>A0A8J6Y5C2</accession>
<feature type="transmembrane region" description="Helical" evidence="8">
    <location>
        <begin position="375"/>
        <end position="397"/>
    </location>
</feature>
<keyword evidence="4" id="KW-0997">Cell inner membrane</keyword>
<name>A0A8J6Y5C2_9BACT</name>
<dbReference type="PRINTS" id="PR00812">
    <property type="entry name" value="BCTERIALGSPF"/>
</dbReference>
<organism evidence="10 11">
    <name type="scientific">Candidatus Polarisedimenticola svalbardensis</name>
    <dbReference type="NCBI Taxonomy" id="2886004"/>
    <lineage>
        <taxon>Bacteria</taxon>
        <taxon>Pseudomonadati</taxon>
        <taxon>Acidobacteriota</taxon>
        <taxon>Candidatus Polarisedimenticolia</taxon>
        <taxon>Candidatus Polarisedimenticolales</taxon>
        <taxon>Candidatus Polarisedimenticolaceae</taxon>
        <taxon>Candidatus Polarisedimenticola</taxon>
    </lineage>
</organism>
<dbReference type="PANTHER" id="PTHR30012">
    <property type="entry name" value="GENERAL SECRETION PATHWAY PROTEIN"/>
    <property type="match status" value="1"/>
</dbReference>
<sequence>MPNYTWKGRTRGGKVQEGVLVAESKEAAISNLRKQSILVTGVTEKGKEFALPKLGGGGISQKEIAIFTRQFSVMIDAGLPLVQCLEILGAQQDNRTFQKILFQVRQDVEQGSSLADGLRKHPKAFDALYANMVAAGEAGGILDTILQRLSLYIEKIVKLRAAVRSAMIYPVAVILIAVGVVWVILWKVIPTFATLFEGLGATLPLPTRITIAASKFIGSFWWLVFLSIGLIIFFLNRYHKTYKGKRVLDGLLLKIPVLGNVLKKIAVARFCRTLGTLVSSGVPILDALDITAKTAGNSIVEDAIVSTRNSVEEGKTISEPLKNSAVFPGMVVQMVAVGEQTGALETMLNKIADFYEDEVDEATANLLALLEPIMILFLGIVIGGIVISMYMPMFTLISKIG</sequence>
<gene>
    <name evidence="10" type="ORF">IFK94_09985</name>
</gene>
<evidence type="ECO:0000313" key="11">
    <source>
        <dbReference type="Proteomes" id="UP000648239"/>
    </source>
</evidence>
<comment type="caution">
    <text evidence="10">The sequence shown here is derived from an EMBL/GenBank/DDBJ whole genome shotgun (WGS) entry which is preliminary data.</text>
</comment>
<evidence type="ECO:0000313" key="10">
    <source>
        <dbReference type="EMBL" id="MBD3868439.1"/>
    </source>
</evidence>
<feature type="transmembrane region" description="Helical" evidence="8">
    <location>
        <begin position="209"/>
        <end position="235"/>
    </location>
</feature>
<dbReference type="PANTHER" id="PTHR30012:SF0">
    <property type="entry name" value="TYPE II SECRETION SYSTEM PROTEIN F-RELATED"/>
    <property type="match status" value="1"/>
</dbReference>
<dbReference type="FunFam" id="1.20.81.30:FF:000001">
    <property type="entry name" value="Type II secretion system protein F"/>
    <property type="match status" value="2"/>
</dbReference>
<comment type="similarity">
    <text evidence="2">Belongs to the GSP F family.</text>
</comment>
<evidence type="ECO:0000256" key="8">
    <source>
        <dbReference type="SAM" id="Phobius"/>
    </source>
</evidence>
<dbReference type="InterPro" id="IPR018076">
    <property type="entry name" value="T2SS_GspF_dom"/>
</dbReference>
<dbReference type="Pfam" id="PF00482">
    <property type="entry name" value="T2SSF"/>
    <property type="match status" value="2"/>
</dbReference>
<evidence type="ECO:0000256" key="2">
    <source>
        <dbReference type="ARBA" id="ARBA00005745"/>
    </source>
</evidence>
<evidence type="ECO:0000256" key="5">
    <source>
        <dbReference type="ARBA" id="ARBA00022692"/>
    </source>
</evidence>
<evidence type="ECO:0000259" key="9">
    <source>
        <dbReference type="Pfam" id="PF00482"/>
    </source>
</evidence>
<keyword evidence="7 8" id="KW-0472">Membrane</keyword>
<keyword evidence="3" id="KW-1003">Cell membrane</keyword>
<evidence type="ECO:0000256" key="3">
    <source>
        <dbReference type="ARBA" id="ARBA00022475"/>
    </source>
</evidence>
<evidence type="ECO:0000256" key="4">
    <source>
        <dbReference type="ARBA" id="ARBA00022519"/>
    </source>
</evidence>
<keyword evidence="6 8" id="KW-1133">Transmembrane helix</keyword>
<keyword evidence="5 8" id="KW-0812">Transmembrane</keyword>
<feature type="domain" description="Type II secretion system protein GspF" evidence="9">
    <location>
        <begin position="67"/>
        <end position="190"/>
    </location>
</feature>
<dbReference type="InterPro" id="IPR003004">
    <property type="entry name" value="GspF/PilC"/>
</dbReference>
<protein>
    <submittedName>
        <fullName evidence="10">Type II secretion system F family protein</fullName>
    </submittedName>
</protein>
<evidence type="ECO:0000256" key="7">
    <source>
        <dbReference type="ARBA" id="ARBA00023136"/>
    </source>
</evidence>
<evidence type="ECO:0000256" key="1">
    <source>
        <dbReference type="ARBA" id="ARBA00004429"/>
    </source>
</evidence>
<reference evidence="10 11" key="1">
    <citation type="submission" date="2020-08" db="EMBL/GenBank/DDBJ databases">
        <title>Acidobacteriota in marine sediments use diverse sulfur dissimilation pathways.</title>
        <authorList>
            <person name="Wasmund K."/>
        </authorList>
    </citation>
    <scope>NUCLEOTIDE SEQUENCE [LARGE SCALE GENOMIC DNA]</scope>
    <source>
        <strain evidence="10">MAG AM4</strain>
    </source>
</reference>
<dbReference type="GO" id="GO:0005886">
    <property type="term" value="C:plasma membrane"/>
    <property type="evidence" value="ECO:0007669"/>
    <property type="project" value="UniProtKB-SubCell"/>
</dbReference>